<dbReference type="InterPro" id="IPR013766">
    <property type="entry name" value="Thioredoxin_domain"/>
</dbReference>
<dbReference type="AlphaFoldDB" id="A0A0W4ZDV5"/>
<evidence type="ECO:0000256" key="5">
    <source>
        <dbReference type="SAM" id="Phobius"/>
    </source>
</evidence>
<feature type="transmembrane region" description="Helical" evidence="5">
    <location>
        <begin position="595"/>
        <end position="617"/>
    </location>
</feature>
<dbReference type="CDD" id="cd02961">
    <property type="entry name" value="PDI_a_family"/>
    <property type="match status" value="2"/>
</dbReference>
<evidence type="ECO:0000256" key="4">
    <source>
        <dbReference type="ARBA" id="ARBA00023136"/>
    </source>
</evidence>
<dbReference type="InterPro" id="IPR036249">
    <property type="entry name" value="Thioredoxin-like_sf"/>
</dbReference>
<evidence type="ECO:0000313" key="9">
    <source>
        <dbReference type="Proteomes" id="UP000053447"/>
    </source>
</evidence>
<organism evidence="8 9">
    <name type="scientific">Pneumocystis jirovecii (strain RU7)</name>
    <name type="common">Human pneumocystis pneumonia agent</name>
    <dbReference type="NCBI Taxonomy" id="1408657"/>
    <lineage>
        <taxon>Eukaryota</taxon>
        <taxon>Fungi</taxon>
        <taxon>Dikarya</taxon>
        <taxon>Ascomycota</taxon>
        <taxon>Taphrinomycotina</taxon>
        <taxon>Pneumocystomycetes</taxon>
        <taxon>Pneumocystaceae</taxon>
        <taxon>Pneumocystis</taxon>
    </lineage>
</organism>
<sequence>MLCQCFWRYCFLLTLGVTQIRTLQAAYDIENKSVNNRENKEYGLHKIDQIDASKWAYVPKDDTLDIILENTLGDVLGATNLYTENSENENSALVELNPETFSSALSRGFWLILFFSPSCSYCASLKPFWESAAKSALIYSASYDFHFGEVNCLSYRSFCKDLNVAYVPKLVFYKRGKQDEELLLETISVSAVDQILAFIYSKLEKEQQTTSPDTPKQDIDLAHSRTLVNEYGKSVTITLHNFTSLVLSGHHGWLIRFFVPSCPYCARMLGDWKRLAMSLRRRMNVGDVNCDEERELCTKLNISAVPALFYYRGLYSFQYKGPKKYYNLRLFSLKVLLSNIVNVNDSKTFNKYYAKYLVFFIYFCPHEDYYDNDMLHWFSIVLIGKAPLLKISNFSIFKGLSLNNQYSSLVAIRDHQVIRYPAQDSGSMRDKEALLEWMRDIWLPVFPELTVINIDEITKKHIVVLVVFYQSGESKQKTNLIKSILREWQSKHSKTVKNSENNAYLNSIQFAWVNGITWKKWLYKKFRLRKTDDEAKVIFYKPMEKRYWSKHSNNSYIKLNKRSVLDFLEIVSKYTGKGTPDATGKERDRFKKKRYYIAITIYVITVIILVVCLVLVLKKIKQWKRKKTTVDNKFLVSRFD</sequence>
<evidence type="ECO:0000313" key="8">
    <source>
        <dbReference type="EMBL" id="KTW26559.1"/>
    </source>
</evidence>
<dbReference type="GO" id="GO:0005783">
    <property type="term" value="C:endoplasmic reticulum"/>
    <property type="evidence" value="ECO:0007669"/>
    <property type="project" value="TreeGrafter"/>
</dbReference>
<accession>A0A0W4ZDV5</accession>
<evidence type="ECO:0000256" key="1">
    <source>
        <dbReference type="ARBA" id="ARBA00004167"/>
    </source>
</evidence>
<feature type="signal peptide" evidence="6">
    <location>
        <begin position="1"/>
        <end position="25"/>
    </location>
</feature>
<dbReference type="PROSITE" id="PS51352">
    <property type="entry name" value="THIOREDOXIN_2"/>
    <property type="match status" value="2"/>
</dbReference>
<dbReference type="Gene3D" id="3.40.30.10">
    <property type="entry name" value="Glutaredoxin"/>
    <property type="match status" value="3"/>
</dbReference>
<dbReference type="GeneID" id="28941994"/>
<proteinExistence type="predicted"/>
<dbReference type="EMBL" id="LFWA01000017">
    <property type="protein sequence ID" value="KTW26559.1"/>
    <property type="molecule type" value="Genomic_DNA"/>
</dbReference>
<dbReference type="RefSeq" id="XP_018228088.1">
    <property type="nucleotide sequence ID" value="XM_018375739.1"/>
</dbReference>
<evidence type="ECO:0000256" key="2">
    <source>
        <dbReference type="ARBA" id="ARBA00022692"/>
    </source>
</evidence>
<evidence type="ECO:0000256" key="3">
    <source>
        <dbReference type="ARBA" id="ARBA00022989"/>
    </source>
</evidence>
<dbReference type="SUPFAM" id="SSF52833">
    <property type="entry name" value="Thioredoxin-like"/>
    <property type="match status" value="2"/>
</dbReference>
<feature type="domain" description="Thioredoxin" evidence="7">
    <location>
        <begin position="70"/>
        <end position="204"/>
    </location>
</feature>
<feature type="chain" id="PRO_5006933761" description="Thioredoxin domain-containing protein" evidence="6">
    <location>
        <begin position="26"/>
        <end position="640"/>
    </location>
</feature>
<reference evidence="9" key="1">
    <citation type="journal article" date="2016" name="Nat. Commun.">
        <title>Genome analysis of three Pneumocystis species reveals adaptation mechanisms to life exclusively in mammalian hosts.</title>
        <authorList>
            <person name="Ma L."/>
            <person name="Chen Z."/>
            <person name="Huang D.W."/>
            <person name="Kutty G."/>
            <person name="Ishihara M."/>
            <person name="Wang H."/>
            <person name="Abouelleil A."/>
            <person name="Bishop L."/>
            <person name="Davey E."/>
            <person name="Deng R."/>
            <person name="Deng X."/>
            <person name="Fan L."/>
            <person name="Fantoni G."/>
            <person name="Fitzgerald M."/>
            <person name="Gogineni E."/>
            <person name="Goldberg J.M."/>
            <person name="Handley G."/>
            <person name="Hu X."/>
            <person name="Huber C."/>
            <person name="Jiao X."/>
            <person name="Jones K."/>
            <person name="Levin J.Z."/>
            <person name="Liu Y."/>
            <person name="Macdonald P."/>
            <person name="Melnikov A."/>
            <person name="Raley C."/>
            <person name="Sassi M."/>
            <person name="Sherman B.T."/>
            <person name="Song X."/>
            <person name="Sykes S."/>
            <person name="Tran B."/>
            <person name="Walsh L."/>
            <person name="Xia Y."/>
            <person name="Yang J."/>
            <person name="Young S."/>
            <person name="Zeng Q."/>
            <person name="Zheng X."/>
            <person name="Stephens R."/>
            <person name="Nusbaum C."/>
            <person name="Birren B.W."/>
            <person name="Azadi P."/>
            <person name="Lempicki R.A."/>
            <person name="Cuomo C.A."/>
            <person name="Kovacs J.A."/>
        </authorList>
    </citation>
    <scope>NUCLEOTIDE SEQUENCE [LARGE SCALE GENOMIC DNA]</scope>
    <source>
        <strain evidence="9">RU7</strain>
    </source>
</reference>
<dbReference type="GO" id="GO:0016020">
    <property type="term" value="C:membrane"/>
    <property type="evidence" value="ECO:0007669"/>
    <property type="project" value="UniProtKB-SubCell"/>
</dbReference>
<feature type="domain" description="Thioredoxin" evidence="7">
    <location>
        <begin position="216"/>
        <end position="338"/>
    </location>
</feature>
<keyword evidence="9" id="KW-1185">Reference proteome</keyword>
<comment type="caution">
    <text evidence="8">The sequence shown here is derived from an EMBL/GenBank/DDBJ whole genome shotgun (WGS) entry which is preliminary data.</text>
</comment>
<dbReference type="eggNOG" id="KOG0191">
    <property type="taxonomic scope" value="Eukaryota"/>
</dbReference>
<keyword evidence="4 5" id="KW-0472">Membrane</keyword>
<dbReference type="OrthoDB" id="72053at2759"/>
<dbReference type="PANTHER" id="PTHR46426">
    <property type="entry name" value="PROTEIN DISULFIDE-ISOMERASE TMX3"/>
    <property type="match status" value="1"/>
</dbReference>
<evidence type="ECO:0000259" key="7">
    <source>
        <dbReference type="PROSITE" id="PS51352"/>
    </source>
</evidence>
<keyword evidence="2 5" id="KW-0812">Transmembrane</keyword>
<dbReference type="Proteomes" id="UP000053447">
    <property type="component" value="Unassembled WGS sequence"/>
</dbReference>
<evidence type="ECO:0000256" key="6">
    <source>
        <dbReference type="SAM" id="SignalP"/>
    </source>
</evidence>
<dbReference type="Pfam" id="PF00085">
    <property type="entry name" value="Thioredoxin"/>
    <property type="match status" value="2"/>
</dbReference>
<comment type="subcellular location">
    <subcellularLocation>
        <location evidence="1">Membrane</location>
        <topology evidence="1">Single-pass membrane protein</topology>
    </subcellularLocation>
</comment>
<keyword evidence="3 5" id="KW-1133">Transmembrane helix</keyword>
<keyword evidence="6" id="KW-0732">Signal</keyword>
<dbReference type="STRING" id="1408657.A0A0W4ZDV5"/>
<name>A0A0W4ZDV5_PNEJ7</name>
<dbReference type="PANTHER" id="PTHR46426:SF1">
    <property type="entry name" value="PROTEIN DISULFIDE-ISOMERASE TMX3"/>
    <property type="match status" value="1"/>
</dbReference>
<dbReference type="Pfam" id="PF13848">
    <property type="entry name" value="Thioredoxin_6"/>
    <property type="match status" value="1"/>
</dbReference>
<gene>
    <name evidence="8" type="ORF">T551_03476</name>
</gene>
<dbReference type="InterPro" id="IPR052250">
    <property type="entry name" value="PDI_TMX3"/>
</dbReference>
<dbReference type="VEuPathDB" id="FungiDB:T551_03476"/>
<protein>
    <recommendedName>
        <fullName evidence="7">Thioredoxin domain-containing protein</fullName>
    </recommendedName>
</protein>